<dbReference type="RefSeq" id="WP_167072655.1">
    <property type="nucleotide sequence ID" value="NZ_JAAOZC010000003.1"/>
</dbReference>
<dbReference type="Pfam" id="PF13640">
    <property type="entry name" value="2OG-FeII_Oxy_3"/>
    <property type="match status" value="1"/>
</dbReference>
<reference evidence="2 3" key="1">
    <citation type="submission" date="2020-03" db="EMBL/GenBank/DDBJ databases">
        <title>Genomic Encyclopedia of Type Strains, Phase III (KMG-III): the genomes of soil and plant-associated and newly described type strains.</title>
        <authorList>
            <person name="Whitman W."/>
        </authorList>
    </citation>
    <scope>NUCLEOTIDE SEQUENCE [LARGE SCALE GENOMIC DNA]</scope>
    <source>
        <strain evidence="2 3">CECT 8804</strain>
    </source>
</reference>
<dbReference type="InterPro" id="IPR044862">
    <property type="entry name" value="Pro_4_hyd_alph_FE2OG_OXY"/>
</dbReference>
<protein>
    <submittedName>
        <fullName evidence="2">Rps23 Pro-64 3,4-dihydroxylase Tpa1-like proline 4-hydroxylase</fullName>
    </submittedName>
</protein>
<accession>A0ABX0TTG9</accession>
<dbReference type="EMBL" id="JAAOZC010000003">
    <property type="protein sequence ID" value="NIJ07790.1"/>
    <property type="molecule type" value="Genomic_DNA"/>
</dbReference>
<name>A0ABX0TTG9_9SPHN</name>
<feature type="domain" description="Prolyl 4-hydroxylase alpha subunit Fe(2+) 2OG dioxygenase" evidence="1">
    <location>
        <begin position="76"/>
        <end position="175"/>
    </location>
</feature>
<keyword evidence="3" id="KW-1185">Reference proteome</keyword>
<evidence type="ECO:0000313" key="3">
    <source>
        <dbReference type="Proteomes" id="UP000727456"/>
    </source>
</evidence>
<sequence>MLADCARDIAAFAEWDGEKQFYGSKQKRYCGDIDKLPASVQTVIDEASRPRFIKWLQELTGEKALVPDPYLEGGGIHSIGTGGYLKIHADFNWHEPLQLYRRLNVLLYLNDDWQEDWGGRIELFSDPQREPEVSLLPTMNRMLVFTTDDASFHGHRHALSCPADVRRNSIALYYYSAVTPAKNFAEARTDTDYRAAADETFDKARGLRGKLAALKKVLID</sequence>
<proteinExistence type="predicted"/>
<organism evidence="2 3">
    <name type="scientific">Sphingomonas vulcanisoli</name>
    <dbReference type="NCBI Taxonomy" id="1658060"/>
    <lineage>
        <taxon>Bacteria</taxon>
        <taxon>Pseudomonadati</taxon>
        <taxon>Pseudomonadota</taxon>
        <taxon>Alphaproteobacteria</taxon>
        <taxon>Sphingomonadales</taxon>
        <taxon>Sphingomonadaceae</taxon>
        <taxon>Sphingomonas</taxon>
    </lineage>
</organism>
<evidence type="ECO:0000259" key="1">
    <source>
        <dbReference type="Pfam" id="PF13640"/>
    </source>
</evidence>
<dbReference type="Proteomes" id="UP000727456">
    <property type="component" value="Unassembled WGS sequence"/>
</dbReference>
<gene>
    <name evidence="2" type="ORF">FHS31_001400</name>
</gene>
<dbReference type="Gene3D" id="2.60.120.620">
    <property type="entry name" value="q2cbj1_9rhob like domain"/>
    <property type="match status" value="1"/>
</dbReference>
<evidence type="ECO:0000313" key="2">
    <source>
        <dbReference type="EMBL" id="NIJ07790.1"/>
    </source>
</evidence>
<comment type="caution">
    <text evidence="2">The sequence shown here is derived from an EMBL/GenBank/DDBJ whole genome shotgun (WGS) entry which is preliminary data.</text>
</comment>